<keyword evidence="6 7" id="KW-0413">Isomerase</keyword>
<comment type="catalytic activity">
    <reaction evidence="1 7">
        <text>[protein]-peptidylproline (omega=180) = [protein]-peptidylproline (omega=0)</text>
        <dbReference type="Rhea" id="RHEA:16237"/>
        <dbReference type="Rhea" id="RHEA-COMP:10747"/>
        <dbReference type="Rhea" id="RHEA-COMP:10748"/>
        <dbReference type="ChEBI" id="CHEBI:83833"/>
        <dbReference type="ChEBI" id="CHEBI:83834"/>
        <dbReference type="EC" id="5.2.1.8"/>
    </reaction>
</comment>
<dbReference type="Proteomes" id="UP000663877">
    <property type="component" value="Unassembled WGS sequence"/>
</dbReference>
<organism evidence="13 15">
    <name type="scientific">Adineta steineri</name>
    <dbReference type="NCBI Taxonomy" id="433720"/>
    <lineage>
        <taxon>Eukaryota</taxon>
        <taxon>Metazoa</taxon>
        <taxon>Spiralia</taxon>
        <taxon>Gnathifera</taxon>
        <taxon>Rotifera</taxon>
        <taxon>Eurotatoria</taxon>
        <taxon>Bdelloidea</taxon>
        <taxon>Adinetida</taxon>
        <taxon>Adinetidae</taxon>
        <taxon>Adineta</taxon>
    </lineage>
</organism>
<dbReference type="PROSITE" id="PS50293">
    <property type="entry name" value="TPR_REGION"/>
    <property type="match status" value="1"/>
</dbReference>
<dbReference type="GO" id="GO:0003755">
    <property type="term" value="F:peptidyl-prolyl cis-trans isomerase activity"/>
    <property type="evidence" value="ECO:0007669"/>
    <property type="project" value="UniProtKB-KW"/>
</dbReference>
<dbReference type="SMART" id="SM00028">
    <property type="entry name" value="TPR"/>
    <property type="match status" value="3"/>
</dbReference>
<dbReference type="PANTHER" id="PTHR46512:SF9">
    <property type="entry name" value="PEPTIDYLPROLYL ISOMERASE"/>
    <property type="match status" value="1"/>
</dbReference>
<dbReference type="PROSITE" id="PS50059">
    <property type="entry name" value="FKBP_PPIASE"/>
    <property type="match status" value="2"/>
</dbReference>
<dbReference type="InterPro" id="IPR046357">
    <property type="entry name" value="PPIase_dom_sf"/>
</dbReference>
<dbReference type="AlphaFoldDB" id="A0A814DWP6"/>
<dbReference type="EMBL" id="CAJNOI010000056">
    <property type="protein sequence ID" value="CAF0961404.1"/>
    <property type="molecule type" value="Genomic_DNA"/>
</dbReference>
<evidence type="ECO:0000256" key="3">
    <source>
        <dbReference type="ARBA" id="ARBA00022737"/>
    </source>
</evidence>
<keyword evidence="3" id="KW-0677">Repeat</keyword>
<evidence type="ECO:0000256" key="5">
    <source>
        <dbReference type="ARBA" id="ARBA00023110"/>
    </source>
</evidence>
<evidence type="ECO:0000256" key="6">
    <source>
        <dbReference type="ARBA" id="ARBA00023235"/>
    </source>
</evidence>
<evidence type="ECO:0000313" key="14">
    <source>
        <dbReference type="Proteomes" id="UP000663832"/>
    </source>
</evidence>
<name>A0A814DWP6_9BILA</name>
<dbReference type="EMBL" id="CAJNOM010000062">
    <property type="protein sequence ID" value="CAF0956379.1"/>
    <property type="molecule type" value="Genomic_DNA"/>
</dbReference>
<feature type="domain" description="PPIase FKBP-type" evidence="10">
    <location>
        <begin position="42"/>
        <end position="130"/>
    </location>
</feature>
<evidence type="ECO:0000256" key="7">
    <source>
        <dbReference type="PROSITE-ProRule" id="PRU00277"/>
    </source>
</evidence>
<evidence type="ECO:0000256" key="4">
    <source>
        <dbReference type="ARBA" id="ARBA00022803"/>
    </source>
</evidence>
<dbReference type="EC" id="5.2.1.8" evidence="2 7"/>
<evidence type="ECO:0000313" key="15">
    <source>
        <dbReference type="Proteomes" id="UP000663877"/>
    </source>
</evidence>
<evidence type="ECO:0000256" key="9">
    <source>
        <dbReference type="SAM" id="MobiDB-lite"/>
    </source>
</evidence>
<evidence type="ECO:0000313" key="13">
    <source>
        <dbReference type="EMBL" id="CAF0961404.1"/>
    </source>
</evidence>
<dbReference type="Proteomes" id="UP000663832">
    <property type="component" value="Unassembled WGS sequence"/>
</dbReference>
<keyword evidence="5 7" id="KW-0697">Rotamase</keyword>
<keyword evidence="14" id="KW-1185">Reference proteome</keyword>
<feature type="repeat" description="TPR" evidence="8">
    <location>
        <begin position="343"/>
        <end position="376"/>
    </location>
</feature>
<feature type="region of interest" description="Disordered" evidence="9">
    <location>
        <begin position="402"/>
        <end position="429"/>
    </location>
</feature>
<dbReference type="PROSITE" id="PS50005">
    <property type="entry name" value="TPR"/>
    <property type="match status" value="1"/>
</dbReference>
<keyword evidence="4 8" id="KW-0802">TPR repeat</keyword>
<dbReference type="InterPro" id="IPR001179">
    <property type="entry name" value="PPIase_FKBP_dom"/>
</dbReference>
<comment type="caution">
    <text evidence="13">The sequence shown here is derived from an EMBL/GenBank/DDBJ whole genome shotgun (WGS) entry which is preliminary data.</text>
</comment>
<dbReference type="OrthoDB" id="433738at2759"/>
<dbReference type="SUPFAM" id="SSF48452">
    <property type="entry name" value="TPR-like"/>
    <property type="match status" value="1"/>
</dbReference>
<evidence type="ECO:0000313" key="11">
    <source>
        <dbReference type="EMBL" id="CAF0950798.1"/>
    </source>
</evidence>
<dbReference type="Pfam" id="PF00254">
    <property type="entry name" value="FKBP_C"/>
    <property type="match status" value="1"/>
</dbReference>
<evidence type="ECO:0000256" key="8">
    <source>
        <dbReference type="PROSITE-ProRule" id="PRU00339"/>
    </source>
</evidence>
<protein>
    <recommendedName>
        <fullName evidence="2 7">peptidylprolyl isomerase</fullName>
        <ecNumber evidence="2 7">5.2.1.8</ecNumber>
    </recommendedName>
</protein>
<dbReference type="EMBL" id="CAJNOM010000060">
    <property type="protein sequence ID" value="CAF0950798.1"/>
    <property type="molecule type" value="Genomic_DNA"/>
</dbReference>
<evidence type="ECO:0000259" key="10">
    <source>
        <dbReference type="PROSITE" id="PS50059"/>
    </source>
</evidence>
<gene>
    <name evidence="13" type="ORF">BJG266_LOCUS13770</name>
    <name evidence="11" type="ORF">QVE165_LOCUS12203</name>
    <name evidence="12" type="ORF">QVE165_LOCUS12507</name>
</gene>
<evidence type="ECO:0000256" key="2">
    <source>
        <dbReference type="ARBA" id="ARBA00013194"/>
    </source>
</evidence>
<dbReference type="Pfam" id="PF00515">
    <property type="entry name" value="TPR_1"/>
    <property type="match status" value="1"/>
</dbReference>
<dbReference type="InterPro" id="IPR019734">
    <property type="entry name" value="TPR_rpt"/>
</dbReference>
<dbReference type="PANTHER" id="PTHR46512">
    <property type="entry name" value="PEPTIDYLPROLYL ISOMERASE"/>
    <property type="match status" value="1"/>
</dbReference>
<accession>A0A814DWP6</accession>
<dbReference type="SUPFAM" id="SSF54534">
    <property type="entry name" value="FKBP-like"/>
    <property type="match status" value="2"/>
</dbReference>
<evidence type="ECO:0000256" key="1">
    <source>
        <dbReference type="ARBA" id="ARBA00000971"/>
    </source>
</evidence>
<proteinExistence type="predicted"/>
<sequence>MPSLRKKDDIPINGEDITPAKDGCLYKEIVHESTDDEAPWFDDKVTIHYIGTLVDGTVFANTREKDEKVSFNLGRGEVIKAWDMAVATMKRGEIAKFFSKPKYAYGLKGIPGKVESATSVIFEIELIDCIGKDISDDRNGTILRRVIKKGDAYEPTNEDSVVEVMIKGTYNKGEVFDERTVTFYAGAGAVQNIPAAVERSVFRMTKGQHDRLRLTGKAIEDLKKYNVPSDATVEYDVTITKLERAKEERQLSDDDKLETADVLKQRADEFVKAGFYDLAIKRYKTAFHYLLNASLTSEVDRNRSWNLKFHSQSNLALCYLKVGNYADCRRSCETALAHDKKHEKSLFRLGQCRLATHNYDQAIKDFEAVLEVNPDNELAKKLIEECIRKKKVSEIDEGKMFSPFFKKPDKKNPPAKIEEYVSSDEDKDA</sequence>
<feature type="domain" description="PPIase FKBP-type" evidence="10">
    <location>
        <begin position="159"/>
        <end position="243"/>
    </location>
</feature>
<dbReference type="InterPro" id="IPR011990">
    <property type="entry name" value="TPR-like_helical_dom_sf"/>
</dbReference>
<dbReference type="Gene3D" id="1.25.40.10">
    <property type="entry name" value="Tetratricopeptide repeat domain"/>
    <property type="match status" value="1"/>
</dbReference>
<feature type="compositionally biased region" description="Basic and acidic residues" evidence="9">
    <location>
        <begin position="406"/>
        <end position="419"/>
    </location>
</feature>
<evidence type="ECO:0000313" key="12">
    <source>
        <dbReference type="EMBL" id="CAF0956379.1"/>
    </source>
</evidence>
<dbReference type="InterPro" id="IPR050754">
    <property type="entry name" value="FKBP4/5/8-like"/>
</dbReference>
<reference evidence="13" key="1">
    <citation type="submission" date="2021-02" db="EMBL/GenBank/DDBJ databases">
        <authorList>
            <person name="Nowell W R."/>
        </authorList>
    </citation>
    <scope>NUCLEOTIDE SEQUENCE</scope>
</reference>
<dbReference type="Gene3D" id="3.10.50.40">
    <property type="match status" value="2"/>
</dbReference>